<keyword evidence="1" id="KW-0808">Transferase</keyword>
<evidence type="ECO:0000256" key="4">
    <source>
        <dbReference type="SAM" id="Coils"/>
    </source>
</evidence>
<dbReference type="GO" id="GO:0019205">
    <property type="term" value="F:nucleobase-containing compound kinase activity"/>
    <property type="evidence" value="ECO:0007669"/>
    <property type="project" value="InterPro"/>
</dbReference>
<gene>
    <name evidence="6" type="ORF">DC041_0005797</name>
</gene>
<evidence type="ECO:0000256" key="1">
    <source>
        <dbReference type="ARBA" id="ARBA00022679"/>
    </source>
</evidence>
<feature type="region of interest" description="Disordered" evidence="5">
    <location>
        <begin position="704"/>
        <end position="732"/>
    </location>
</feature>
<accession>A0A430QJ96</accession>
<dbReference type="InterPro" id="IPR007858">
    <property type="entry name" value="Dpy-30_motif"/>
</dbReference>
<keyword evidence="4" id="KW-0175">Coiled coil</keyword>
<dbReference type="GO" id="GO:0005524">
    <property type="term" value="F:ATP binding"/>
    <property type="evidence" value="ECO:0007669"/>
    <property type="project" value="InterPro"/>
</dbReference>
<feature type="coiled-coil region" evidence="4">
    <location>
        <begin position="488"/>
        <end position="515"/>
    </location>
</feature>
<dbReference type="GO" id="GO:0006139">
    <property type="term" value="P:nucleobase-containing compound metabolic process"/>
    <property type="evidence" value="ECO:0007669"/>
    <property type="project" value="InterPro"/>
</dbReference>
<proteinExistence type="predicted"/>
<feature type="compositionally biased region" description="Basic and acidic residues" evidence="5">
    <location>
        <begin position="73"/>
        <end position="82"/>
    </location>
</feature>
<name>A0A430QJ96_SCHBO</name>
<keyword evidence="2" id="KW-0547">Nucleotide-binding</keyword>
<dbReference type="EMBL" id="QMKO01001647">
    <property type="protein sequence ID" value="RTG87739.1"/>
    <property type="molecule type" value="Genomic_DNA"/>
</dbReference>
<evidence type="ECO:0000256" key="2">
    <source>
        <dbReference type="ARBA" id="ARBA00022741"/>
    </source>
</evidence>
<feature type="region of interest" description="Disordered" evidence="5">
    <location>
        <begin position="441"/>
        <end position="462"/>
    </location>
</feature>
<dbReference type="Proteomes" id="UP000290809">
    <property type="component" value="Unassembled WGS sequence"/>
</dbReference>
<evidence type="ECO:0000313" key="7">
    <source>
        <dbReference type="Proteomes" id="UP000290809"/>
    </source>
</evidence>
<dbReference type="AlphaFoldDB" id="A0A430QJ96"/>
<dbReference type="STRING" id="6184.A0A430QJ96"/>
<dbReference type="SUPFAM" id="SSF52540">
    <property type="entry name" value="P-loop containing nucleoside triphosphate hydrolases"/>
    <property type="match status" value="1"/>
</dbReference>
<dbReference type="Gene3D" id="3.40.50.300">
    <property type="entry name" value="P-loop containing nucleotide triphosphate hydrolases"/>
    <property type="match status" value="2"/>
</dbReference>
<dbReference type="InterPro" id="IPR027417">
    <property type="entry name" value="P-loop_NTPase"/>
</dbReference>
<organism evidence="6 7">
    <name type="scientific">Schistosoma bovis</name>
    <name type="common">Blood fluke</name>
    <dbReference type="NCBI Taxonomy" id="6184"/>
    <lineage>
        <taxon>Eukaryota</taxon>
        <taxon>Metazoa</taxon>
        <taxon>Spiralia</taxon>
        <taxon>Lophotrochozoa</taxon>
        <taxon>Platyhelminthes</taxon>
        <taxon>Trematoda</taxon>
        <taxon>Digenea</taxon>
        <taxon>Strigeidida</taxon>
        <taxon>Schistosomatoidea</taxon>
        <taxon>Schistosomatidae</taxon>
        <taxon>Schistosoma</taxon>
    </lineage>
</organism>
<keyword evidence="7" id="KW-1185">Reference proteome</keyword>
<protein>
    <submittedName>
        <fullName evidence="6">Adenylate kinase</fullName>
    </submittedName>
</protein>
<evidence type="ECO:0000313" key="6">
    <source>
        <dbReference type="EMBL" id="RTG87739.1"/>
    </source>
</evidence>
<dbReference type="CDD" id="cd22967">
    <property type="entry name" value="DD_AK7"/>
    <property type="match status" value="1"/>
</dbReference>
<feature type="region of interest" description="Disordered" evidence="5">
    <location>
        <begin position="61"/>
        <end position="88"/>
    </location>
</feature>
<dbReference type="Gene3D" id="1.20.890.10">
    <property type="entry name" value="cAMP-dependent protein kinase regulatory subunit, dimerization-anchoring domain"/>
    <property type="match status" value="1"/>
</dbReference>
<keyword evidence="3 6" id="KW-0418">Kinase</keyword>
<dbReference type="Pfam" id="PF05186">
    <property type="entry name" value="Dpy-30"/>
    <property type="match status" value="1"/>
</dbReference>
<comment type="caution">
    <text evidence="6">The sequence shown here is derived from an EMBL/GenBank/DDBJ whole genome shotgun (WGS) entry which is preliminary data.</text>
</comment>
<reference evidence="6 7" key="1">
    <citation type="journal article" date="2019" name="PLoS Pathog.">
        <title>Genome sequence of the bovine parasite Schistosoma bovis Tanzania.</title>
        <authorList>
            <person name="Oey H."/>
            <person name="Zakrzewski M."/>
            <person name="Gobert G."/>
            <person name="Gravermann K."/>
            <person name="Stoye J."/>
            <person name="Jones M."/>
            <person name="Mcmanus D."/>
            <person name="Krause L."/>
        </authorList>
    </citation>
    <scope>NUCLEOTIDE SEQUENCE [LARGE SCALE GENOMIC DNA]</scope>
    <source>
        <strain evidence="6 7">TAN1997</strain>
    </source>
</reference>
<evidence type="ECO:0000256" key="3">
    <source>
        <dbReference type="ARBA" id="ARBA00022777"/>
    </source>
</evidence>
<dbReference type="InterPro" id="IPR000850">
    <property type="entry name" value="Adenylat/UMP-CMP_kin"/>
</dbReference>
<sequence length="947" mass="110348">MKNIGYPNGLETRYEVLGVSVVIVTLEPIMNEDESPKSKNIFISEIDCFVGKNIGKHLATQIPGSGVEDEKQDADLSNDKWEPGGPSPPKKNCFVINGTLRYCDSDKPPFAKDILDYDDRNKFLEHVATFDVIIYDITVNPEQMKEVVWLGESLEKNSDEFVSKKTLILVTNLMSWVSTKPNDPDDPGFVESEYKRRKPHPKFKEYLECEKSILKLGKKDDPGFVESEYKRRKPHPKFKEYLECEKSILKLGKKHKKKFVTYVLACGVFYGCGEYLFRHLFKDAWSTQNELPVYLNGENILPTVHILDLARSLSKIQPLRICILGPPYIGKTTLAKELCKIYRLHHIHLKGLLYEYIRNLLEPIKAYEHLLYIRDKERSAAEMNSESNGKMLLKHNSQVDQLLLDDNETNESTTDVINSLNVNLSSDYSTKLLEPMNELLDSNDDEDNENMMTGENVTSDRKPNLEDNNELNDLEYYPLSPLPTWNSEDELEMLVNDCQERLEQLKENCNEFVQKLLSKPCQNQGFILDGFPKTLQQAELLFRPDPDDDDDDGVEISINNNNNNSSFKSHHLIIPNYMIHLIGSNHLLLERFNKQYTFQQFNSIKQQQIILPTWKLYLINDKNLLLKHFNIIKQQSSQQIELNKNRYIEQAVNLKQFETYKERFDRRVQEYRSIMAPNIANLREILIDEANSLQGTNQMKELKIHQTEDGKSKSLSMEETNQKEEDNQQNEVNQFRKKDNEMEIITEETKQIERQNQEEINENQHQTISESIALELKLAHIPSLPEVPDETEENVLTYFDLREIHSIMIDMDKDSSPVKKVRKAIGKREAPKLPSIEIYPLKQNEYEIQEKAINILNEFELEKLRKTKEKLEKQKCEEIDLLKKSENDWYAEAHSLPMRYYLMKYIMPELSKALLECSEIRPDDPVDFVASSLIVYSFHFLQSKGEE</sequence>
<evidence type="ECO:0000256" key="5">
    <source>
        <dbReference type="SAM" id="MobiDB-lite"/>
    </source>
</evidence>
<dbReference type="PANTHER" id="PTHR23359">
    <property type="entry name" value="NUCLEOTIDE KINASE"/>
    <property type="match status" value="1"/>
</dbReference>
<dbReference type="InterPro" id="IPR047499">
    <property type="entry name" value="DD_AK7"/>
</dbReference>